<keyword evidence="4" id="KW-1185">Reference proteome</keyword>
<feature type="compositionally biased region" description="Low complexity" evidence="1">
    <location>
        <begin position="377"/>
        <end position="391"/>
    </location>
</feature>
<dbReference type="Pfam" id="PF01695">
    <property type="entry name" value="IstB_IS21"/>
    <property type="match status" value="1"/>
</dbReference>
<dbReference type="Gene3D" id="3.40.50.300">
    <property type="entry name" value="P-loop containing nucleotide triphosphate hydrolases"/>
    <property type="match status" value="1"/>
</dbReference>
<dbReference type="InterPro" id="IPR027417">
    <property type="entry name" value="P-loop_NTPase"/>
</dbReference>
<geneLocation type="plasmid" evidence="4">
    <name>psj05684b</name>
</geneLocation>
<dbReference type="PANTHER" id="PTHR30050:SF4">
    <property type="entry name" value="ATP-BINDING PROTEIN RV3427C IN INSERTION SEQUENCE-RELATED"/>
    <property type="match status" value="1"/>
</dbReference>
<gene>
    <name evidence="3" type="ORF">SJ05684_b49960</name>
</gene>
<dbReference type="KEGG" id="esj:SJ05684_b49960"/>
<accession>A0A249PJ84</accession>
<dbReference type="PANTHER" id="PTHR30050">
    <property type="entry name" value="CHROMOSOMAL REPLICATION INITIATOR PROTEIN DNAA"/>
    <property type="match status" value="1"/>
</dbReference>
<dbReference type="SUPFAM" id="SSF52540">
    <property type="entry name" value="P-loop containing nucleoside triphosphate hydrolases"/>
    <property type="match status" value="1"/>
</dbReference>
<dbReference type="GO" id="GO:0005524">
    <property type="term" value="F:ATP binding"/>
    <property type="evidence" value="ECO:0007669"/>
    <property type="project" value="InterPro"/>
</dbReference>
<dbReference type="AlphaFoldDB" id="A0A249PJ84"/>
<dbReference type="InterPro" id="IPR002611">
    <property type="entry name" value="IstB_ATP-bd"/>
</dbReference>
<feature type="compositionally biased region" description="Basic and acidic residues" evidence="1">
    <location>
        <begin position="392"/>
        <end position="407"/>
    </location>
</feature>
<dbReference type="EMBL" id="CP023068">
    <property type="protein sequence ID" value="ASY65978.1"/>
    <property type="molecule type" value="Genomic_DNA"/>
</dbReference>
<evidence type="ECO:0000256" key="1">
    <source>
        <dbReference type="SAM" id="MobiDB-lite"/>
    </source>
</evidence>
<feature type="domain" description="IstB-like ATP-binding" evidence="2">
    <location>
        <begin position="223"/>
        <end position="376"/>
    </location>
</feature>
<dbReference type="eggNOG" id="COG1484">
    <property type="taxonomic scope" value="Bacteria"/>
</dbReference>
<name>A0A249PJ84_9HYPH</name>
<organism evidence="3 4">
    <name type="scientific">Sinorhizobium sojae CCBAU 05684</name>
    <dbReference type="NCBI Taxonomy" id="716928"/>
    <lineage>
        <taxon>Bacteria</taxon>
        <taxon>Pseudomonadati</taxon>
        <taxon>Pseudomonadota</taxon>
        <taxon>Alphaproteobacteria</taxon>
        <taxon>Hyphomicrobiales</taxon>
        <taxon>Rhizobiaceae</taxon>
        <taxon>Sinorhizobium/Ensifer group</taxon>
        <taxon>Sinorhizobium</taxon>
    </lineage>
</organism>
<reference evidence="3 4" key="1">
    <citation type="submission" date="2017-08" db="EMBL/GenBank/DDBJ databases">
        <title>Multipartite genome sequences of Sinorhizobium species nodulating soybeans.</title>
        <authorList>
            <person name="Tian C.F."/>
        </authorList>
    </citation>
    <scope>NUCLEOTIDE SEQUENCE [LARGE SCALE GENOMIC DNA]</scope>
    <source>
        <strain evidence="3 4">CCBAU 05684</strain>
        <plasmid evidence="4">psj05684b</plasmid>
    </source>
</reference>
<dbReference type="STRING" id="716928.GCA_000261485_05183"/>
<evidence type="ECO:0000313" key="4">
    <source>
        <dbReference type="Proteomes" id="UP000217211"/>
    </source>
</evidence>
<evidence type="ECO:0000259" key="2">
    <source>
        <dbReference type="Pfam" id="PF01695"/>
    </source>
</evidence>
<protein>
    <submittedName>
        <fullName evidence="3">Mobile element protein</fullName>
    </submittedName>
</protein>
<keyword evidence="3" id="KW-0614">Plasmid</keyword>
<feature type="region of interest" description="Disordered" evidence="1">
    <location>
        <begin position="377"/>
        <end position="407"/>
    </location>
</feature>
<dbReference type="CDD" id="cd00009">
    <property type="entry name" value="AAA"/>
    <property type="match status" value="1"/>
</dbReference>
<sequence>MQAGLSWPLPGELTDDALKHRLFVRAGVKQGQRRRKEPNWAELSVELKKPGVKLLILWEEYRSVHSDGYGYSRFYELFCSFEQRLSPRSSIAVNASPCNSADMAARAMERTPRTCRARTGAMPSGRRIASGAGARPSVRRPRADLRHSRQPATPRARPQSMPRHPAPLSRHQPRLRRGRFGAVEIAGLTCKTIASLIAPTRAQGIPPNLLPSWSTPICVTPATFGLKGMASAYQELEMQTEARSLEHGEWLALFLEREVTTRRQKRFEARARAAQIENIDFRAARRLDRYLFMKLAAYDWIRERHSLLSIGPAGVGKSWLACALGHKACREDFSVAYHHLPRFFATLALARGDGRYPKVLKALARTDLLILDDWGRRSSTTSSGAISSRTSTRSDPRQQPGDRRSLV</sequence>
<dbReference type="Proteomes" id="UP000217211">
    <property type="component" value="Plasmid pSJ05684b"/>
</dbReference>
<proteinExistence type="predicted"/>
<dbReference type="GO" id="GO:0006260">
    <property type="term" value="P:DNA replication"/>
    <property type="evidence" value="ECO:0007669"/>
    <property type="project" value="TreeGrafter"/>
</dbReference>
<feature type="region of interest" description="Disordered" evidence="1">
    <location>
        <begin position="109"/>
        <end position="172"/>
    </location>
</feature>
<evidence type="ECO:0000313" key="3">
    <source>
        <dbReference type="EMBL" id="ASY65978.1"/>
    </source>
</evidence>